<accession>A0A4Y2P2J9</accession>
<dbReference type="EMBL" id="BGPR01010424">
    <property type="protein sequence ID" value="GBN46098.1"/>
    <property type="molecule type" value="Genomic_DNA"/>
</dbReference>
<comment type="caution">
    <text evidence="1">The sequence shown here is derived from an EMBL/GenBank/DDBJ whole genome shotgun (WGS) entry which is preliminary data.</text>
</comment>
<sequence length="123" mass="14119">MLKKVQLCELTIRPSIYRSAFSISVRPDQDRECKQHKPTHLSEQFAQEYDSNTMNSQYLSAALPENTSTLLRPPTRSDGRTHFWSIMITKYGTDRFLLLNTMKVNGQTVISSYEMPENLACGL</sequence>
<dbReference type="AlphaFoldDB" id="A0A4Y2P2J9"/>
<gene>
    <name evidence="1" type="ORF">AVEN_47240_1</name>
</gene>
<keyword evidence="2" id="KW-1185">Reference proteome</keyword>
<name>A0A4Y2P2J9_ARAVE</name>
<organism evidence="1 2">
    <name type="scientific">Araneus ventricosus</name>
    <name type="common">Orbweaver spider</name>
    <name type="synonym">Epeira ventricosa</name>
    <dbReference type="NCBI Taxonomy" id="182803"/>
    <lineage>
        <taxon>Eukaryota</taxon>
        <taxon>Metazoa</taxon>
        <taxon>Ecdysozoa</taxon>
        <taxon>Arthropoda</taxon>
        <taxon>Chelicerata</taxon>
        <taxon>Arachnida</taxon>
        <taxon>Araneae</taxon>
        <taxon>Araneomorphae</taxon>
        <taxon>Entelegynae</taxon>
        <taxon>Araneoidea</taxon>
        <taxon>Araneidae</taxon>
        <taxon>Araneus</taxon>
    </lineage>
</organism>
<proteinExistence type="predicted"/>
<protein>
    <submittedName>
        <fullName evidence="1">Uncharacterized protein</fullName>
    </submittedName>
</protein>
<evidence type="ECO:0000313" key="2">
    <source>
        <dbReference type="Proteomes" id="UP000499080"/>
    </source>
</evidence>
<reference evidence="1 2" key="1">
    <citation type="journal article" date="2019" name="Sci. Rep.">
        <title>Orb-weaving spider Araneus ventricosus genome elucidates the spidroin gene catalogue.</title>
        <authorList>
            <person name="Kono N."/>
            <person name="Nakamura H."/>
            <person name="Ohtoshi R."/>
            <person name="Moran D.A.P."/>
            <person name="Shinohara A."/>
            <person name="Yoshida Y."/>
            <person name="Fujiwara M."/>
            <person name="Mori M."/>
            <person name="Tomita M."/>
            <person name="Arakawa K."/>
        </authorList>
    </citation>
    <scope>NUCLEOTIDE SEQUENCE [LARGE SCALE GENOMIC DNA]</scope>
</reference>
<evidence type="ECO:0000313" key="1">
    <source>
        <dbReference type="EMBL" id="GBN46098.1"/>
    </source>
</evidence>
<dbReference type="Proteomes" id="UP000499080">
    <property type="component" value="Unassembled WGS sequence"/>
</dbReference>